<dbReference type="Proteomes" id="UP000595437">
    <property type="component" value="Chromosome 10"/>
</dbReference>
<evidence type="ECO:0000256" key="2">
    <source>
        <dbReference type="SAM" id="Phobius"/>
    </source>
</evidence>
<dbReference type="EMBL" id="CP045899">
    <property type="protein sequence ID" value="QQP40876.1"/>
    <property type="molecule type" value="Genomic_DNA"/>
</dbReference>
<keyword evidence="2" id="KW-0812">Transmembrane</keyword>
<feature type="compositionally biased region" description="Low complexity" evidence="1">
    <location>
        <begin position="414"/>
        <end position="440"/>
    </location>
</feature>
<dbReference type="OrthoDB" id="6353077at2759"/>
<protein>
    <submittedName>
        <fullName evidence="3">Epithelial chloride channel proteinlike</fullName>
    </submittedName>
</protein>
<sequence>PDVLINDGIYSRYLTDFSAGGGRYTITIFVDDNGGRAFSFQREHNPKVYYCCSRKEKEENILNMKLGTFSRIIKGSSFRIPYILDNGGGDILPPSRILDLKVEVLPESQELEFSWTAPGDDYDSGKVTSYRLHSCQMAEELYIHLNRTRVIDGFTANQEAGSTETHRIKVEELDTTLYYALVAIDDSGNTGSVSNIKKAYLASPAAVLGVNEIISPIERDSSSSRIAGGRESLRHSFRVQPDKALLYIVIGIAGFILICIILILIIVFSYRRKKIVSERAGSLSSVVMAGETMRSMGVSTSGRSEESTHSPGYSVVCDEQDLMRCSDSAAGGGECKGFLESSAVVINSSSSTQFSNGKYENQLAPRESTYGCYGWSDVHNPYVSSYREYQMPTLQPTKTTSPCTPSLYLRTFGLPQSSGSNHSSSSTNQTLLLTSPNQQPANNTPSSKSNEEVITRGMTVVQSAGHRETKSILKKPKPVAPIASATATYSPSSQEEDSNIGGRNNGGSTSSSSSSTSSSSSSSCSKDQVERSSQSSQVSFSDQEASKELVEDRPPSPSDNIYLETSFEYQKEQKEQEGGPLLNPPSLSAANSYINMTIPLLPTTATSPLGSLTTQSTSLQMSTEGSSSETPENCNTIDKRIRNITQV</sequence>
<feature type="compositionally biased region" description="Low complexity" evidence="1">
    <location>
        <begin position="508"/>
        <end position="543"/>
    </location>
</feature>
<gene>
    <name evidence="3" type="ORF">FKW44_015071</name>
</gene>
<keyword evidence="4" id="KW-1185">Reference proteome</keyword>
<dbReference type="Gene3D" id="2.60.40.10">
    <property type="entry name" value="Immunoglobulins"/>
    <property type="match status" value="1"/>
</dbReference>
<evidence type="ECO:0000313" key="3">
    <source>
        <dbReference type="EMBL" id="QQP40876.1"/>
    </source>
</evidence>
<feature type="region of interest" description="Disordered" evidence="1">
    <location>
        <begin position="414"/>
        <end position="561"/>
    </location>
</feature>
<dbReference type="AlphaFoldDB" id="A0A7T8H0E7"/>
<evidence type="ECO:0000256" key="1">
    <source>
        <dbReference type="SAM" id="MobiDB-lite"/>
    </source>
</evidence>
<organism evidence="3 4">
    <name type="scientific">Caligus rogercresseyi</name>
    <name type="common">Sea louse</name>
    <dbReference type="NCBI Taxonomy" id="217165"/>
    <lineage>
        <taxon>Eukaryota</taxon>
        <taxon>Metazoa</taxon>
        <taxon>Ecdysozoa</taxon>
        <taxon>Arthropoda</taxon>
        <taxon>Crustacea</taxon>
        <taxon>Multicrustacea</taxon>
        <taxon>Hexanauplia</taxon>
        <taxon>Copepoda</taxon>
        <taxon>Siphonostomatoida</taxon>
        <taxon>Caligidae</taxon>
        <taxon>Caligus</taxon>
    </lineage>
</organism>
<dbReference type="InterPro" id="IPR013783">
    <property type="entry name" value="Ig-like_fold"/>
</dbReference>
<reference evidence="4" key="1">
    <citation type="submission" date="2021-01" db="EMBL/GenBank/DDBJ databases">
        <title>Caligus Genome Assembly.</title>
        <authorList>
            <person name="Gallardo-Escarate C."/>
        </authorList>
    </citation>
    <scope>NUCLEOTIDE SEQUENCE [LARGE SCALE GENOMIC DNA]</scope>
</reference>
<name>A0A7T8H0E7_CALRO</name>
<feature type="transmembrane region" description="Helical" evidence="2">
    <location>
        <begin position="244"/>
        <end position="270"/>
    </location>
</feature>
<proteinExistence type="predicted"/>
<feature type="non-terminal residue" evidence="3">
    <location>
        <position position="647"/>
    </location>
</feature>
<feature type="compositionally biased region" description="Basic and acidic residues" evidence="1">
    <location>
        <begin position="544"/>
        <end position="554"/>
    </location>
</feature>
<keyword evidence="2" id="KW-0472">Membrane</keyword>
<keyword evidence="2" id="KW-1133">Transmembrane helix</keyword>
<evidence type="ECO:0000313" key="4">
    <source>
        <dbReference type="Proteomes" id="UP000595437"/>
    </source>
</evidence>
<accession>A0A7T8H0E7</accession>